<dbReference type="InterPro" id="IPR001310">
    <property type="entry name" value="Histidine_triad_HIT"/>
</dbReference>
<dbReference type="STRING" id="314283.MED297_20977"/>
<evidence type="ECO:0000259" key="4">
    <source>
        <dbReference type="PROSITE" id="PS51084"/>
    </source>
</evidence>
<dbReference type="PROSITE" id="PS51084">
    <property type="entry name" value="HIT_2"/>
    <property type="match status" value="1"/>
</dbReference>
<gene>
    <name evidence="5" type="ORF">MED297_20977</name>
</gene>
<protein>
    <submittedName>
        <fullName evidence="5">Histidine triad (HIT) protein</fullName>
    </submittedName>
</protein>
<evidence type="ECO:0000313" key="5">
    <source>
        <dbReference type="EMBL" id="EAR11401.1"/>
    </source>
</evidence>
<dbReference type="InterPro" id="IPR036265">
    <property type="entry name" value="HIT-like_sf"/>
</dbReference>
<sequence>MTDCLFCKIVAGDIPSKKVFEDEDHYAFWDIAPKAPVHVLLIPKQHIVNLYQMDDSHQPLVQAMMSKAPSIAKAMGLDEGFRLVLNTGPGGGQEVDHIHAHILGDVRKATWSGFPIADN</sequence>
<dbReference type="Proteomes" id="UP000005953">
    <property type="component" value="Unassembled WGS sequence"/>
</dbReference>
<keyword evidence="6" id="KW-1185">Reference proteome</keyword>
<dbReference type="InterPro" id="IPR011146">
    <property type="entry name" value="HIT-like"/>
</dbReference>
<dbReference type="EMBL" id="AAOE01000001">
    <property type="protein sequence ID" value="EAR11401.1"/>
    <property type="molecule type" value="Genomic_DNA"/>
</dbReference>
<dbReference type="AlphaFoldDB" id="A4B9V0"/>
<feature type="domain" description="HIT" evidence="4">
    <location>
        <begin position="5"/>
        <end position="119"/>
    </location>
</feature>
<feature type="active site" description="Tele-AMP-histidine intermediate" evidence="1">
    <location>
        <position position="99"/>
    </location>
</feature>
<evidence type="ECO:0000256" key="3">
    <source>
        <dbReference type="PROSITE-ProRule" id="PRU00464"/>
    </source>
</evidence>
<dbReference type="RefSeq" id="WP_008045029.1">
    <property type="nucleotide sequence ID" value="NZ_CH724151.1"/>
</dbReference>
<name>A4B9V0_9GAMM</name>
<feature type="short sequence motif" description="Histidine triad motif" evidence="2 3">
    <location>
        <begin position="97"/>
        <end position="101"/>
    </location>
</feature>
<accession>A4B9V0</accession>
<dbReference type="PRINTS" id="PR00332">
    <property type="entry name" value="HISTRIAD"/>
</dbReference>
<reference evidence="5 6" key="1">
    <citation type="submission" date="2006-02" db="EMBL/GenBank/DDBJ databases">
        <authorList>
            <person name="Pinhassi J."/>
            <person name="Pedros-Alio C."/>
            <person name="Ferriera S."/>
            <person name="Johnson J."/>
            <person name="Kravitz S."/>
            <person name="Halpern A."/>
            <person name="Remington K."/>
            <person name="Beeson K."/>
            <person name="Tran B."/>
            <person name="Rogers Y.-H."/>
            <person name="Friedman R."/>
            <person name="Venter J.C."/>
        </authorList>
    </citation>
    <scope>NUCLEOTIDE SEQUENCE [LARGE SCALE GENOMIC DNA]</scope>
    <source>
        <strain evidence="5 6">MED297</strain>
    </source>
</reference>
<evidence type="ECO:0000256" key="2">
    <source>
        <dbReference type="PIRSR" id="PIRSR601310-3"/>
    </source>
</evidence>
<dbReference type="SUPFAM" id="SSF54197">
    <property type="entry name" value="HIT-like"/>
    <property type="match status" value="1"/>
</dbReference>
<proteinExistence type="predicted"/>
<dbReference type="OrthoDB" id="9784774at2"/>
<dbReference type="Gene3D" id="3.30.428.10">
    <property type="entry name" value="HIT-like"/>
    <property type="match status" value="1"/>
</dbReference>
<organism evidence="5 6">
    <name type="scientific">Reinekea blandensis MED297</name>
    <dbReference type="NCBI Taxonomy" id="314283"/>
    <lineage>
        <taxon>Bacteria</taxon>
        <taxon>Pseudomonadati</taxon>
        <taxon>Pseudomonadota</taxon>
        <taxon>Gammaproteobacteria</taxon>
        <taxon>Oceanospirillales</taxon>
        <taxon>Saccharospirillaceae</taxon>
        <taxon>Reinekea</taxon>
    </lineage>
</organism>
<evidence type="ECO:0000256" key="1">
    <source>
        <dbReference type="PIRSR" id="PIRSR601310-1"/>
    </source>
</evidence>
<dbReference type="HOGENOM" id="CLU_056776_8_1_6"/>
<dbReference type="GO" id="GO:0003824">
    <property type="term" value="F:catalytic activity"/>
    <property type="evidence" value="ECO:0007669"/>
    <property type="project" value="InterPro"/>
</dbReference>
<dbReference type="CDD" id="cd01276">
    <property type="entry name" value="PKCI_related"/>
    <property type="match status" value="1"/>
</dbReference>
<dbReference type="PANTHER" id="PTHR23089">
    <property type="entry name" value="HISTIDINE TRIAD HIT PROTEIN"/>
    <property type="match status" value="1"/>
</dbReference>
<evidence type="ECO:0000313" key="6">
    <source>
        <dbReference type="Proteomes" id="UP000005953"/>
    </source>
</evidence>
<comment type="caution">
    <text evidence="5">The sequence shown here is derived from an EMBL/GenBank/DDBJ whole genome shotgun (WGS) entry which is preliminary data.</text>
</comment>
<dbReference type="Pfam" id="PF01230">
    <property type="entry name" value="HIT"/>
    <property type="match status" value="1"/>
</dbReference>